<protein>
    <submittedName>
        <fullName evidence="2">Uncharacterized protein</fullName>
    </submittedName>
</protein>
<feature type="transmembrane region" description="Helical" evidence="1">
    <location>
        <begin position="12"/>
        <end position="32"/>
    </location>
</feature>
<gene>
    <name evidence="2" type="ORF">FHS09_000335</name>
</gene>
<keyword evidence="3" id="KW-1185">Reference proteome</keyword>
<feature type="transmembrane region" description="Helical" evidence="1">
    <location>
        <begin position="129"/>
        <end position="147"/>
    </location>
</feature>
<feature type="transmembrane region" description="Helical" evidence="1">
    <location>
        <begin position="580"/>
        <end position="600"/>
    </location>
</feature>
<sequence length="622" mass="68222">MWALIKCECLRFRKWALGMAALHLLLLGNLYIGGSLRASDVAIAFSGAILYALLGLIFGLLQVGGYRRDSQWAFLVHRPLAPARIWLSLVGAAALLVLGVIAAPLYLVILGMDLGSALTMDLRFYLLPLYLFGLVFACYLCGTFILLSSSRAALFVLALPTLFMTREAGLWIFLPQLAVIGLLLWLNRCAFKPDRQAHPRSLATLLPTALAVQWGLYCVLHVSISLGYQMGLMAINQHPNYNPAPDTRAGFRSMASAAAAMQYAFADSAEPMLKRELGIAEIHGIRPAWNHLPFAQQLPFADHGNILIDRERSIEWHFSHDRMLFKGINSRSGADSGWMGISGAVYPSAAGLPTAEYFGEIPLTVDDTSLVTRRALYSADFDNRRLALRHSLQGDEEYRSGLLLEGKTAAVLSDRGLYFFDAYAARNGQGLLQPEAVVPLPRGLDNLHWVHIAELADGFALTFFYGTSRREGWDPALLVSGLLPLAEGSFCMVARRDLDPVYPTWFTYKQYLISPLFAYLGKATWSAIEPHAEDSVSLRRLLSRPLPGGVRGAMLMTALLCALATALLSRHTSLSKRGRAGWILCNAFTGLPGLLSFLFLTDRRQAGGTVFKADAAGEAQPA</sequence>
<evidence type="ECO:0000313" key="2">
    <source>
        <dbReference type="EMBL" id="MBB3059534.1"/>
    </source>
</evidence>
<proteinExistence type="predicted"/>
<keyword evidence="1" id="KW-1133">Transmembrane helix</keyword>
<organism evidence="2 3">
    <name type="scientific">Microbulbifer rhizosphaerae</name>
    <dbReference type="NCBI Taxonomy" id="1562603"/>
    <lineage>
        <taxon>Bacteria</taxon>
        <taxon>Pseudomonadati</taxon>
        <taxon>Pseudomonadota</taxon>
        <taxon>Gammaproteobacteria</taxon>
        <taxon>Cellvibrionales</taxon>
        <taxon>Microbulbiferaceae</taxon>
        <taxon>Microbulbifer</taxon>
    </lineage>
</organism>
<keyword evidence="1" id="KW-0472">Membrane</keyword>
<dbReference type="EMBL" id="JACHWZ010000001">
    <property type="protein sequence ID" value="MBB3059534.1"/>
    <property type="molecule type" value="Genomic_DNA"/>
</dbReference>
<reference evidence="2 3" key="1">
    <citation type="submission" date="2020-08" db="EMBL/GenBank/DDBJ databases">
        <title>Genomic Encyclopedia of Type Strains, Phase III (KMG-III): the genomes of soil and plant-associated and newly described type strains.</title>
        <authorList>
            <person name="Whitman W."/>
        </authorList>
    </citation>
    <scope>NUCLEOTIDE SEQUENCE [LARGE SCALE GENOMIC DNA]</scope>
    <source>
        <strain evidence="2 3">CECT 8799</strain>
    </source>
</reference>
<comment type="caution">
    <text evidence="2">The sequence shown here is derived from an EMBL/GenBank/DDBJ whole genome shotgun (WGS) entry which is preliminary data.</text>
</comment>
<evidence type="ECO:0000256" key="1">
    <source>
        <dbReference type="SAM" id="Phobius"/>
    </source>
</evidence>
<evidence type="ECO:0000313" key="3">
    <source>
        <dbReference type="Proteomes" id="UP000535937"/>
    </source>
</evidence>
<dbReference type="RefSeq" id="WP_183455999.1">
    <property type="nucleotide sequence ID" value="NZ_JACHWZ010000001.1"/>
</dbReference>
<feature type="transmembrane region" description="Helical" evidence="1">
    <location>
        <begin position="85"/>
        <end position="109"/>
    </location>
</feature>
<feature type="transmembrane region" description="Helical" evidence="1">
    <location>
        <begin position="44"/>
        <end position="64"/>
    </location>
</feature>
<accession>A0A7W4Z8T1</accession>
<dbReference type="AlphaFoldDB" id="A0A7W4Z8T1"/>
<feature type="transmembrane region" description="Helical" evidence="1">
    <location>
        <begin position="548"/>
        <end position="568"/>
    </location>
</feature>
<name>A0A7W4Z8T1_9GAMM</name>
<dbReference type="Proteomes" id="UP000535937">
    <property type="component" value="Unassembled WGS sequence"/>
</dbReference>
<keyword evidence="1" id="KW-0812">Transmembrane</keyword>
<feature type="transmembrane region" description="Helical" evidence="1">
    <location>
        <begin position="168"/>
        <end position="186"/>
    </location>
</feature>
<feature type="transmembrane region" description="Helical" evidence="1">
    <location>
        <begin position="206"/>
        <end position="228"/>
    </location>
</feature>